<evidence type="ECO:0000313" key="2">
    <source>
        <dbReference type="EMBL" id="TDR53502.1"/>
    </source>
</evidence>
<feature type="transmembrane region" description="Helical" evidence="1">
    <location>
        <begin position="12"/>
        <end position="34"/>
    </location>
</feature>
<evidence type="ECO:0000313" key="3">
    <source>
        <dbReference type="Proteomes" id="UP000295558"/>
    </source>
</evidence>
<accession>A0A4R6ZMG0</accession>
<dbReference type="RefSeq" id="WP_133620348.1">
    <property type="nucleotide sequence ID" value="NZ_JAARQJ010000003.1"/>
</dbReference>
<feature type="transmembrane region" description="Helical" evidence="1">
    <location>
        <begin position="40"/>
        <end position="62"/>
    </location>
</feature>
<gene>
    <name evidence="2" type="ORF">DFP96_10490</name>
</gene>
<keyword evidence="1" id="KW-0472">Membrane</keyword>
<dbReference type="AlphaFoldDB" id="A0A4R6ZMG0"/>
<keyword evidence="3" id="KW-1185">Reference proteome</keyword>
<keyword evidence="1" id="KW-0812">Transmembrane</keyword>
<dbReference type="OrthoDB" id="2363403at2"/>
<reference evidence="2 3" key="1">
    <citation type="submission" date="2019-03" db="EMBL/GenBank/DDBJ databases">
        <title>Genomic Encyclopedia of Type Strains, Phase III (KMG-III): the genomes of soil and plant-associated and newly described type strains.</title>
        <authorList>
            <person name="Whitman W."/>
        </authorList>
    </citation>
    <scope>NUCLEOTIDE SEQUENCE [LARGE SCALE GENOMIC DNA]</scope>
    <source>
        <strain evidence="2 3">CECT 7972</strain>
    </source>
</reference>
<dbReference type="Proteomes" id="UP000295558">
    <property type="component" value="Unassembled WGS sequence"/>
</dbReference>
<proteinExistence type="predicted"/>
<evidence type="ECO:0000256" key="1">
    <source>
        <dbReference type="SAM" id="Phobius"/>
    </source>
</evidence>
<organism evidence="2 3">
    <name type="scientific">Listeria rocourtiae</name>
    <dbReference type="NCBI Taxonomy" id="647910"/>
    <lineage>
        <taxon>Bacteria</taxon>
        <taxon>Bacillati</taxon>
        <taxon>Bacillota</taxon>
        <taxon>Bacilli</taxon>
        <taxon>Bacillales</taxon>
        <taxon>Listeriaceae</taxon>
        <taxon>Listeria</taxon>
    </lineage>
</organism>
<comment type="caution">
    <text evidence="2">The sequence shown here is derived from an EMBL/GenBank/DDBJ whole genome shotgun (WGS) entry which is preliminary data.</text>
</comment>
<keyword evidence="1" id="KW-1133">Transmembrane helix</keyword>
<name>A0A4R6ZMG0_9LIST</name>
<dbReference type="EMBL" id="SNZK01000004">
    <property type="protein sequence ID" value="TDR53502.1"/>
    <property type="molecule type" value="Genomic_DNA"/>
</dbReference>
<sequence>MLKKIWRHPVILMGSIMFVSALLFLFGYLLHIPYLKETELGWIFTTLIGGVLVLIFGFVWRWKDRVNAKKRLRD</sequence>
<protein>
    <submittedName>
        <fullName evidence="2">Uncharacterized protein</fullName>
    </submittedName>
</protein>